<dbReference type="SUPFAM" id="SSF74650">
    <property type="entry name" value="Galactose mutarotase-like"/>
    <property type="match status" value="1"/>
</dbReference>
<dbReference type="GO" id="GO:0030246">
    <property type="term" value="F:carbohydrate binding"/>
    <property type="evidence" value="ECO:0007669"/>
    <property type="project" value="InterPro"/>
</dbReference>
<dbReference type="InterPro" id="IPR011013">
    <property type="entry name" value="Gal_mutarotase_sf_dom"/>
</dbReference>
<dbReference type="GO" id="GO:0005975">
    <property type="term" value="P:carbohydrate metabolic process"/>
    <property type="evidence" value="ECO:0007669"/>
    <property type="project" value="InterPro"/>
</dbReference>
<dbReference type="PANTHER" id="PTHR11122">
    <property type="entry name" value="APOSPORY-ASSOCIATED PROTEIN C-RELATED"/>
    <property type="match status" value="1"/>
</dbReference>
<dbReference type="Gene3D" id="2.70.98.10">
    <property type="match status" value="1"/>
</dbReference>
<dbReference type="RefSeq" id="WP_009571685.1">
    <property type="nucleotide sequence ID" value="NZ_AMRK01000004.1"/>
</dbReference>
<dbReference type="GO" id="GO:0016853">
    <property type="term" value="F:isomerase activity"/>
    <property type="evidence" value="ECO:0007669"/>
    <property type="project" value="InterPro"/>
</dbReference>
<dbReference type="OrthoDB" id="9795355at2"/>
<name>K2K2X0_9RHOB</name>
<proteinExistence type="predicted"/>
<dbReference type="InterPro" id="IPR008183">
    <property type="entry name" value="Aldose_1/G6P_1-epimerase"/>
</dbReference>
<dbReference type="InterPro" id="IPR014718">
    <property type="entry name" value="GH-type_carb-bd"/>
</dbReference>
<reference evidence="1 2" key="1">
    <citation type="submission" date="2012-09" db="EMBL/GenBank/DDBJ databases">
        <title>Celeribacter baekdonensis B30 Genome Sequencing.</title>
        <authorList>
            <person name="Wang W."/>
        </authorList>
    </citation>
    <scope>NUCLEOTIDE SEQUENCE [LARGE SCALE GENOMIC DNA]</scope>
    <source>
        <strain evidence="1 2">B30</strain>
    </source>
</reference>
<dbReference type="PANTHER" id="PTHR11122:SF13">
    <property type="entry name" value="GLUCOSE-6-PHOSPHATE 1-EPIMERASE"/>
    <property type="match status" value="1"/>
</dbReference>
<dbReference type="Proteomes" id="UP000006762">
    <property type="component" value="Unassembled WGS sequence"/>
</dbReference>
<dbReference type="STRING" id="1208323.B30_08728"/>
<gene>
    <name evidence="1" type="ORF">B30_08728</name>
</gene>
<sequence>MTAPRCVLQNDFLSLEVAPLGAEMQSLRTSAGDDLLWNGDATFWSGRAPVLFPIVGRAVDDVIAVADHKAPMSQHGFARRSLFALQDQTDVSCSHILTQNSKSLAVYPFDFTLKVTHRLERNTVQVTAQVQNNSAQTMPFGFGFHPAFCWPLPNAGRAAHYVTLATHSTPDMHKLDDGLLDPQPLPSPFVEGKLAIDEDLFTEGALVFPNGSEALRYGPAKGLTLEFQFHNLPDLALWRPKGAPFLCIEPWHGTASYTGDGPQISQRPNSIALAPEAVVEFGYEVTVRM</sequence>
<dbReference type="CDD" id="cd09024">
    <property type="entry name" value="Aldose_epim_lacX"/>
    <property type="match status" value="1"/>
</dbReference>
<evidence type="ECO:0000313" key="1">
    <source>
        <dbReference type="EMBL" id="EKE71840.1"/>
    </source>
</evidence>
<comment type="caution">
    <text evidence="1">The sequence shown here is derived from an EMBL/GenBank/DDBJ whole genome shotgun (WGS) entry which is preliminary data.</text>
</comment>
<protein>
    <submittedName>
        <fullName evidence="1">Aldose 1-epimerase</fullName>
    </submittedName>
</protein>
<dbReference type="eggNOG" id="COG2017">
    <property type="taxonomic scope" value="Bacteria"/>
</dbReference>
<evidence type="ECO:0000313" key="2">
    <source>
        <dbReference type="Proteomes" id="UP000006762"/>
    </source>
</evidence>
<dbReference type="Pfam" id="PF01263">
    <property type="entry name" value="Aldose_epim"/>
    <property type="match status" value="1"/>
</dbReference>
<dbReference type="EMBL" id="AMRK01000004">
    <property type="protein sequence ID" value="EKE71840.1"/>
    <property type="molecule type" value="Genomic_DNA"/>
</dbReference>
<organism evidence="1 2">
    <name type="scientific">Celeribacter baekdonensis B30</name>
    <dbReference type="NCBI Taxonomy" id="1208323"/>
    <lineage>
        <taxon>Bacteria</taxon>
        <taxon>Pseudomonadati</taxon>
        <taxon>Pseudomonadota</taxon>
        <taxon>Alphaproteobacteria</taxon>
        <taxon>Rhodobacterales</taxon>
        <taxon>Roseobacteraceae</taxon>
        <taxon>Celeribacter</taxon>
    </lineage>
</organism>
<dbReference type="PATRIC" id="fig|1208323.3.peg.1807"/>
<accession>K2K2X0</accession>
<keyword evidence="2" id="KW-1185">Reference proteome</keyword>
<dbReference type="AlphaFoldDB" id="K2K2X0"/>
<dbReference type="InterPro" id="IPR037481">
    <property type="entry name" value="LacX"/>
</dbReference>